<dbReference type="AlphaFoldDB" id="A0A7W6FS58"/>
<gene>
    <name evidence="1" type="ORF">GGR43_004438</name>
</gene>
<comment type="caution">
    <text evidence="1">The sequence shown here is derived from an EMBL/GenBank/DDBJ whole genome shotgun (WGS) entry which is preliminary data.</text>
</comment>
<dbReference type="Proteomes" id="UP000571950">
    <property type="component" value="Unassembled WGS sequence"/>
</dbReference>
<dbReference type="EMBL" id="JACIDT010000031">
    <property type="protein sequence ID" value="MBB3928693.1"/>
    <property type="molecule type" value="Genomic_DNA"/>
</dbReference>
<reference evidence="1 2" key="1">
    <citation type="submission" date="2020-08" db="EMBL/GenBank/DDBJ databases">
        <title>Genomic Encyclopedia of Type Strains, Phase IV (KMG-IV): sequencing the most valuable type-strain genomes for metagenomic binning, comparative biology and taxonomic classification.</title>
        <authorList>
            <person name="Goeker M."/>
        </authorList>
    </citation>
    <scope>NUCLEOTIDE SEQUENCE [LARGE SCALE GENOMIC DNA]</scope>
    <source>
        <strain evidence="1 2">DSM 26189</strain>
    </source>
</reference>
<organism evidence="1 2">
    <name type="scientific">Sphingobium jiangsuense</name>
    <dbReference type="NCBI Taxonomy" id="870476"/>
    <lineage>
        <taxon>Bacteria</taxon>
        <taxon>Pseudomonadati</taxon>
        <taxon>Pseudomonadota</taxon>
        <taxon>Alphaproteobacteria</taxon>
        <taxon>Sphingomonadales</taxon>
        <taxon>Sphingomonadaceae</taxon>
        <taxon>Sphingobium</taxon>
    </lineage>
</organism>
<sequence>MTGSGKSLRDLAGGSLGLRTSNALERALETQRSIDKLAALGAFRDDAISRAARGLYSPEMEKAMAIASGKFAAVDPMFKTGSAFAQLKIEALNLPDPFEKFGPMRSAVEEAMGKIGRIDTTAFGIAHRTAAKCRSSTGTASATRSTIASPRR</sequence>
<proteinExistence type="predicted"/>
<name>A0A7W6FS58_9SPHN</name>
<accession>A0A7W6FS58</accession>
<protein>
    <submittedName>
        <fullName evidence="1">Uncharacterized protein</fullName>
    </submittedName>
</protein>
<evidence type="ECO:0000313" key="1">
    <source>
        <dbReference type="EMBL" id="MBB3928693.1"/>
    </source>
</evidence>
<dbReference type="RefSeq" id="WP_188073934.1">
    <property type="nucleotide sequence ID" value="NZ_JACIDT010000031.1"/>
</dbReference>
<keyword evidence="2" id="KW-1185">Reference proteome</keyword>
<evidence type="ECO:0000313" key="2">
    <source>
        <dbReference type="Proteomes" id="UP000571950"/>
    </source>
</evidence>